<dbReference type="Proteomes" id="UP000194225">
    <property type="component" value="Unassembled WGS sequence"/>
</dbReference>
<evidence type="ECO:0000313" key="2">
    <source>
        <dbReference type="EMBL" id="OSY43726.1"/>
    </source>
</evidence>
<protein>
    <submittedName>
        <fullName evidence="3">Uncharacterized protein</fullName>
    </submittedName>
</protein>
<evidence type="ECO:0000313" key="4">
    <source>
        <dbReference type="Proteomes" id="UP000194225"/>
    </source>
</evidence>
<proteinExistence type="predicted"/>
<dbReference type="RefSeq" id="WP_085926084.1">
    <property type="nucleotide sequence ID" value="NZ_BAABSS010000012.1"/>
</dbReference>
<evidence type="ECO:0000313" key="5">
    <source>
        <dbReference type="Proteomes" id="UP000325458"/>
    </source>
</evidence>
<dbReference type="EMBL" id="MIGA01000031">
    <property type="protein sequence ID" value="OSY43726.1"/>
    <property type="molecule type" value="Genomic_DNA"/>
</dbReference>
<reference evidence="3 5" key="2">
    <citation type="submission" date="2017-09" db="EMBL/GenBank/DDBJ databases">
        <authorList>
            <person name="Lee N."/>
            <person name="Cho B.-K."/>
        </authorList>
    </citation>
    <scope>NUCLEOTIDE SEQUENCE [LARGE SCALE GENOMIC DNA]</scope>
    <source>
        <strain evidence="3 5">ATCC 23948</strain>
    </source>
</reference>
<dbReference type="EMBL" id="CP023691">
    <property type="protein sequence ID" value="QEV55174.1"/>
    <property type="molecule type" value="Genomic_DNA"/>
</dbReference>
<gene>
    <name evidence="2" type="ORF">BG653_04415</name>
    <name evidence="3" type="ORF">CP981_29170</name>
</gene>
<evidence type="ECO:0000256" key="1">
    <source>
        <dbReference type="SAM" id="MobiDB-lite"/>
    </source>
</evidence>
<dbReference type="KEGG" id="spla:CP981_29170"/>
<dbReference type="AlphaFoldDB" id="A0AAE6TPR7"/>
<feature type="region of interest" description="Disordered" evidence="1">
    <location>
        <begin position="85"/>
        <end position="127"/>
    </location>
</feature>
<evidence type="ECO:0000313" key="3">
    <source>
        <dbReference type="EMBL" id="QEV55174.1"/>
    </source>
</evidence>
<dbReference type="GeneID" id="90927328"/>
<organism evidence="3 5">
    <name type="scientific">Streptomyces platensis</name>
    <dbReference type="NCBI Taxonomy" id="58346"/>
    <lineage>
        <taxon>Bacteria</taxon>
        <taxon>Bacillati</taxon>
        <taxon>Actinomycetota</taxon>
        <taxon>Actinomycetes</taxon>
        <taxon>Kitasatosporales</taxon>
        <taxon>Streptomycetaceae</taxon>
        <taxon>Streptomyces</taxon>
    </lineage>
</organism>
<dbReference type="Proteomes" id="UP000325458">
    <property type="component" value="Chromosome"/>
</dbReference>
<keyword evidence="4" id="KW-1185">Reference proteome</keyword>
<accession>A0AAE6TPR7</accession>
<sequence>MQSSQNEREVGDAEFMGLAKDEARARMLRKMLKNLARGDGRDPLAAMARDVMSGRRGIREAIDGLPRSESLEVRFETFQQRWDAMSESERLAAERESSQYLDEQRREIRAERETAGRPGAAPPRHRG</sequence>
<feature type="compositionally biased region" description="Basic and acidic residues" evidence="1">
    <location>
        <begin position="87"/>
        <end position="115"/>
    </location>
</feature>
<reference evidence="2 4" key="1">
    <citation type="submission" date="2016-09" db="EMBL/GenBank/DDBJ databases">
        <title>Streptomyces platensis DSM40041, a candidate organism with high potential of specific P450 cytochromes.</title>
        <authorList>
            <person name="Grumaz C."/>
            <person name="Vainshtein Y."/>
            <person name="Kirstahler P."/>
            <person name="Sohn K."/>
        </authorList>
    </citation>
    <scope>NUCLEOTIDE SEQUENCE [LARGE SCALE GENOMIC DNA]</scope>
    <source>
        <strain evidence="2 4">DSM 40041</strain>
    </source>
</reference>
<name>A0AAE6TPR7_STRPT</name>